<dbReference type="GO" id="GO:0009691">
    <property type="term" value="P:cytokinin biosynthetic process"/>
    <property type="evidence" value="ECO:0007669"/>
    <property type="project" value="UniProtKB-UniRule"/>
</dbReference>
<accession>A0A0G3XJ63</accession>
<sequence length="192" mass="20454">MSGLQRLAVYCGSAAGTNPAHLQSARELGKVMAARGIDLVYGGGKLGLMGAIADTVLENGGRAYGVIPAALVSHEVAHTGLTELHEVADMHQRKAKMTQLADGFLCLAGGIGTFDELFEAWTWNALGYHAKPFCLLNTDGYWDKFLGFCDHVRDEGFMSAGRREQLLSADTIDEALAKLKTAIAAASDGPVW</sequence>
<evidence type="ECO:0000256" key="1">
    <source>
        <dbReference type="ARBA" id="ARBA00000274"/>
    </source>
</evidence>
<dbReference type="Proteomes" id="UP000035287">
    <property type="component" value="Chromosome"/>
</dbReference>
<keyword evidence="3" id="KW-0203">Cytokinin biosynthesis</keyword>
<protein>
    <recommendedName>
        <fullName evidence="3">Cytokinin riboside 5'-monophosphate phosphoribohydrolase</fullName>
        <ecNumber evidence="3">3.2.2.n1</ecNumber>
    </recommendedName>
</protein>
<dbReference type="GO" id="GO:0005829">
    <property type="term" value="C:cytosol"/>
    <property type="evidence" value="ECO:0007669"/>
    <property type="project" value="TreeGrafter"/>
</dbReference>
<dbReference type="EMBL" id="CP011770">
    <property type="protein sequence ID" value="AKM10656.1"/>
    <property type="molecule type" value="Genomic_DNA"/>
</dbReference>
<dbReference type="PANTHER" id="PTHR31223">
    <property type="entry name" value="LOG FAMILY PROTEIN YJL055W"/>
    <property type="match status" value="1"/>
</dbReference>
<dbReference type="Gene3D" id="3.40.50.450">
    <property type="match status" value="1"/>
</dbReference>
<dbReference type="AlphaFoldDB" id="A0A0G3XJ63"/>
<evidence type="ECO:0000313" key="4">
    <source>
        <dbReference type="EMBL" id="AKM10656.1"/>
    </source>
</evidence>
<dbReference type="Pfam" id="PF03641">
    <property type="entry name" value="Lysine_decarbox"/>
    <property type="match status" value="1"/>
</dbReference>
<name>A0A0G3XJ63_9SPHN</name>
<dbReference type="OrthoDB" id="9801098at2"/>
<reference evidence="4 5" key="1">
    <citation type="submission" date="2015-06" db="EMBL/GenBank/DDBJ databases">
        <authorList>
            <person name="Zeng Y."/>
            <person name="Huang Y."/>
        </authorList>
    </citation>
    <scope>NUCLEOTIDE SEQUENCE [LARGE SCALE GENOMIC DNA]</scope>
    <source>
        <strain evidence="4 5">PQ-2</strain>
    </source>
</reference>
<dbReference type="InterPro" id="IPR031100">
    <property type="entry name" value="LOG_fam"/>
</dbReference>
<dbReference type="SUPFAM" id="SSF102405">
    <property type="entry name" value="MCP/YpsA-like"/>
    <property type="match status" value="1"/>
</dbReference>
<comment type="similarity">
    <text evidence="2 3">Belongs to the LOG family.</text>
</comment>
<dbReference type="PANTHER" id="PTHR31223:SF70">
    <property type="entry name" value="LOG FAMILY PROTEIN YJL055W"/>
    <property type="match status" value="1"/>
</dbReference>
<proteinExistence type="inferred from homology"/>
<dbReference type="EC" id="3.2.2.n1" evidence="3"/>
<dbReference type="NCBIfam" id="TIGR00730">
    <property type="entry name" value="Rossman fold protein, TIGR00730 family"/>
    <property type="match status" value="1"/>
</dbReference>
<dbReference type="KEGG" id="cna:AB433_12870"/>
<gene>
    <name evidence="4" type="ORF">AB433_12870</name>
</gene>
<dbReference type="GO" id="GO:0008714">
    <property type="term" value="F:AMP nucleosidase activity"/>
    <property type="evidence" value="ECO:0007669"/>
    <property type="project" value="UniProtKB-EC"/>
</dbReference>
<comment type="catalytic activity">
    <reaction evidence="1">
        <text>AMP + H2O = D-ribose 5-phosphate + adenine</text>
        <dbReference type="Rhea" id="RHEA:20129"/>
        <dbReference type="ChEBI" id="CHEBI:15377"/>
        <dbReference type="ChEBI" id="CHEBI:16708"/>
        <dbReference type="ChEBI" id="CHEBI:78346"/>
        <dbReference type="ChEBI" id="CHEBI:456215"/>
        <dbReference type="EC" id="3.2.2.4"/>
    </reaction>
</comment>
<evidence type="ECO:0000313" key="5">
    <source>
        <dbReference type="Proteomes" id="UP000035287"/>
    </source>
</evidence>
<keyword evidence="3" id="KW-0378">Hydrolase</keyword>
<keyword evidence="5" id="KW-1185">Reference proteome</keyword>
<evidence type="ECO:0000256" key="3">
    <source>
        <dbReference type="RuleBase" id="RU363015"/>
    </source>
</evidence>
<organism evidence="4 5">
    <name type="scientific">Croceicoccus naphthovorans</name>
    <dbReference type="NCBI Taxonomy" id="1348774"/>
    <lineage>
        <taxon>Bacteria</taxon>
        <taxon>Pseudomonadati</taxon>
        <taxon>Pseudomonadota</taxon>
        <taxon>Alphaproteobacteria</taxon>
        <taxon>Sphingomonadales</taxon>
        <taxon>Erythrobacteraceae</taxon>
        <taxon>Croceicoccus</taxon>
    </lineage>
</organism>
<dbReference type="InterPro" id="IPR005269">
    <property type="entry name" value="LOG"/>
</dbReference>
<dbReference type="PATRIC" id="fig|1348774.3.peg.2705"/>
<evidence type="ECO:0000256" key="2">
    <source>
        <dbReference type="ARBA" id="ARBA00006763"/>
    </source>
</evidence>
<dbReference type="STRING" id="1348774.AB433_12870"/>